<evidence type="ECO:0000313" key="6">
    <source>
        <dbReference type="Proteomes" id="UP000694416"/>
    </source>
</evidence>
<comment type="similarity">
    <text evidence="1 2">Belongs to the Luc7 family.</text>
</comment>
<keyword evidence="3" id="KW-0175">Coiled coil</keyword>
<keyword evidence="6" id="KW-1185">Reference proteome</keyword>
<reference evidence="5" key="1">
    <citation type="submission" date="2025-08" db="UniProtKB">
        <authorList>
            <consortium name="Ensembl"/>
        </authorList>
    </citation>
    <scope>IDENTIFICATION</scope>
</reference>
<dbReference type="InterPro" id="IPR004882">
    <property type="entry name" value="Luc7-rel"/>
</dbReference>
<evidence type="ECO:0000256" key="1">
    <source>
        <dbReference type="ARBA" id="ARBA00005655"/>
    </source>
</evidence>
<evidence type="ECO:0000256" key="3">
    <source>
        <dbReference type="SAM" id="Coils"/>
    </source>
</evidence>
<dbReference type="Proteomes" id="UP000694416">
    <property type="component" value="Unplaced"/>
</dbReference>
<feature type="coiled-coil region" evidence="3">
    <location>
        <begin position="149"/>
        <end position="176"/>
    </location>
</feature>
<dbReference type="PANTHER" id="PTHR12375">
    <property type="entry name" value="RNA-BINDING PROTEIN LUC7-RELATED"/>
    <property type="match status" value="1"/>
</dbReference>
<organism evidence="5 6">
    <name type="scientific">Piliocolobus tephrosceles</name>
    <name type="common">Ugandan red Colobus</name>
    <dbReference type="NCBI Taxonomy" id="591936"/>
    <lineage>
        <taxon>Eukaryota</taxon>
        <taxon>Metazoa</taxon>
        <taxon>Chordata</taxon>
        <taxon>Craniata</taxon>
        <taxon>Vertebrata</taxon>
        <taxon>Euteleostomi</taxon>
        <taxon>Mammalia</taxon>
        <taxon>Eutheria</taxon>
        <taxon>Euarchontoglires</taxon>
        <taxon>Primates</taxon>
        <taxon>Haplorrhini</taxon>
        <taxon>Catarrhini</taxon>
        <taxon>Cercopithecidae</taxon>
        <taxon>Colobinae</taxon>
        <taxon>Piliocolobus</taxon>
    </lineage>
</organism>
<evidence type="ECO:0000256" key="4">
    <source>
        <dbReference type="SAM" id="MobiDB-lite"/>
    </source>
</evidence>
<dbReference type="GO" id="GO:0005685">
    <property type="term" value="C:U1 snRNP"/>
    <property type="evidence" value="ECO:0007669"/>
    <property type="project" value="InterPro"/>
</dbReference>
<accession>A0A8C9GDW4</accession>
<sequence>MEEMRSLLDSLMGKDRNETTSKKKYSFKDDDVCKYYLIDFCPHDLFINTKSDIGRCKNIHSDILKEQLENHEDYKYYLAKYQNRFMSTLKKMVETADIKIKKNKERLKSLSENSPKSGKKEKIECINNHICDLLKQAEAAGEKGDLVKATSFNNQVTTLQAEIKRLNEESEEETEIEMNVCEVCGAMKSAVDPVQRVENHVNGKQHMGFEKIRSTLLDLSAKWVERENFIKDYRKKDGDKKDDDKKHDDKKNDDKKKPC</sequence>
<dbReference type="GO" id="GO:0006376">
    <property type="term" value="P:mRNA splice site recognition"/>
    <property type="evidence" value="ECO:0007669"/>
    <property type="project" value="InterPro"/>
</dbReference>
<evidence type="ECO:0000313" key="5">
    <source>
        <dbReference type="Ensembl" id="ENSPTEP00000003333.1"/>
    </source>
</evidence>
<evidence type="ECO:0000256" key="2">
    <source>
        <dbReference type="RuleBase" id="RU369106"/>
    </source>
</evidence>
<name>A0A8C9GDW4_9PRIM</name>
<feature type="region of interest" description="Disordered" evidence="4">
    <location>
        <begin position="234"/>
        <end position="259"/>
    </location>
</feature>
<dbReference type="Pfam" id="PF03194">
    <property type="entry name" value="LUC7"/>
    <property type="match status" value="1"/>
</dbReference>
<dbReference type="Ensembl" id="ENSPTET00000005257.1">
    <property type="protein sequence ID" value="ENSPTEP00000003333.1"/>
    <property type="gene ID" value="ENSPTEG00000003991.1"/>
</dbReference>
<keyword evidence="2" id="KW-0508">mRNA splicing</keyword>
<keyword evidence="2" id="KW-0507">mRNA processing</keyword>
<proteinExistence type="inferred from homology"/>
<protein>
    <submittedName>
        <fullName evidence="5">Luc7-like protein 3</fullName>
    </submittedName>
</protein>
<reference evidence="5" key="2">
    <citation type="submission" date="2025-09" db="UniProtKB">
        <authorList>
            <consortium name="Ensembl"/>
        </authorList>
    </citation>
    <scope>IDENTIFICATION</scope>
</reference>
<dbReference type="GO" id="GO:0003729">
    <property type="term" value="F:mRNA binding"/>
    <property type="evidence" value="ECO:0007669"/>
    <property type="project" value="UniProtKB-UniRule"/>
</dbReference>
<dbReference type="AlphaFoldDB" id="A0A8C9GDW4"/>